<reference evidence="1" key="1">
    <citation type="submission" date="2020-05" db="EMBL/GenBank/DDBJ databases">
        <authorList>
            <person name="Chiriac C."/>
            <person name="Salcher M."/>
            <person name="Ghai R."/>
            <person name="Kavagutti S V."/>
        </authorList>
    </citation>
    <scope>NUCLEOTIDE SEQUENCE</scope>
</reference>
<evidence type="ECO:0000313" key="1">
    <source>
        <dbReference type="EMBL" id="CAB4603417.1"/>
    </source>
</evidence>
<name>A0A6J6GQ45_9ZZZZ</name>
<sequence length="48" mass="5330">MHQGITVNLAGGRQEKDSLIFHGAVKKIARASAANRQNFEWHGSEVIR</sequence>
<proteinExistence type="predicted"/>
<gene>
    <name evidence="1" type="ORF">UFOPK1820_00895</name>
</gene>
<organism evidence="1">
    <name type="scientific">freshwater metagenome</name>
    <dbReference type="NCBI Taxonomy" id="449393"/>
    <lineage>
        <taxon>unclassified sequences</taxon>
        <taxon>metagenomes</taxon>
        <taxon>ecological metagenomes</taxon>
    </lineage>
</organism>
<dbReference type="AlphaFoldDB" id="A0A6J6GQ45"/>
<dbReference type="EMBL" id="CAEZUK010000139">
    <property type="protein sequence ID" value="CAB4603417.1"/>
    <property type="molecule type" value="Genomic_DNA"/>
</dbReference>
<accession>A0A6J6GQ45</accession>
<protein>
    <submittedName>
        <fullName evidence="1">Unannotated protein</fullName>
    </submittedName>
</protein>